<organism evidence="1 2">
    <name type="scientific">Rhizopus oryzae</name>
    <name type="common">Mucormycosis agent</name>
    <name type="synonym">Rhizopus arrhizus var. delemar</name>
    <dbReference type="NCBI Taxonomy" id="64495"/>
    <lineage>
        <taxon>Eukaryota</taxon>
        <taxon>Fungi</taxon>
        <taxon>Fungi incertae sedis</taxon>
        <taxon>Mucoromycota</taxon>
        <taxon>Mucoromycotina</taxon>
        <taxon>Mucoromycetes</taxon>
        <taxon>Mucorales</taxon>
        <taxon>Mucorineae</taxon>
        <taxon>Rhizopodaceae</taxon>
        <taxon>Rhizopus</taxon>
    </lineage>
</organism>
<evidence type="ECO:0000313" key="1">
    <source>
        <dbReference type="EMBL" id="KAG1310662.1"/>
    </source>
</evidence>
<dbReference type="EMBL" id="JAANQT010000478">
    <property type="protein sequence ID" value="KAG1310662.1"/>
    <property type="molecule type" value="Genomic_DNA"/>
</dbReference>
<proteinExistence type="predicted"/>
<dbReference type="AlphaFoldDB" id="A0A9P7BTH2"/>
<evidence type="ECO:0000313" key="2">
    <source>
        <dbReference type="Proteomes" id="UP000716291"/>
    </source>
</evidence>
<dbReference type="Proteomes" id="UP000716291">
    <property type="component" value="Unassembled WGS sequence"/>
</dbReference>
<dbReference type="OrthoDB" id="2238225at2759"/>
<accession>A0A9P7BTH2</accession>
<sequence length="154" mass="17695">MYTNTISVSRFFACDVDEASSQIQQFLSCIINFNGFSLLVTSFDVLYHNHKYHDDCAHSLNRIERVATAKVSRKTYTDKQFMKVSIFASHYELLVVGGYIHKHGPITSFLESSMGKFKLNEDITTCIKVPALASEYISTKRLLNQYVKRRSHQL</sequence>
<protein>
    <submittedName>
        <fullName evidence="1">Uncharacterized protein</fullName>
    </submittedName>
</protein>
<name>A0A9P7BTH2_RHIOR</name>
<comment type="caution">
    <text evidence="1">The sequence shown here is derived from an EMBL/GenBank/DDBJ whole genome shotgun (WGS) entry which is preliminary data.</text>
</comment>
<keyword evidence="2" id="KW-1185">Reference proteome</keyword>
<reference evidence="1" key="1">
    <citation type="journal article" date="2020" name="Microb. Genom.">
        <title>Genetic diversity of clinical and environmental Mucorales isolates obtained from an investigation of mucormycosis cases among solid organ transplant recipients.</title>
        <authorList>
            <person name="Nguyen M.H."/>
            <person name="Kaul D."/>
            <person name="Muto C."/>
            <person name="Cheng S.J."/>
            <person name="Richter R.A."/>
            <person name="Bruno V.M."/>
            <person name="Liu G."/>
            <person name="Beyhan S."/>
            <person name="Sundermann A.J."/>
            <person name="Mounaud S."/>
            <person name="Pasculle A.W."/>
            <person name="Nierman W.C."/>
            <person name="Driscoll E."/>
            <person name="Cumbie R."/>
            <person name="Clancy C.J."/>
            <person name="Dupont C.L."/>
        </authorList>
    </citation>
    <scope>NUCLEOTIDE SEQUENCE</scope>
    <source>
        <strain evidence="1">GL11</strain>
    </source>
</reference>
<gene>
    <name evidence="1" type="ORF">G6F64_004396</name>
</gene>